<name>A0A023G8V3_AMBTT</name>
<evidence type="ECO:0000313" key="3">
    <source>
        <dbReference type="EMBL" id="JAC30646.1"/>
    </source>
</evidence>
<protein>
    <submittedName>
        <fullName evidence="3">Putative basic tail protein</fullName>
    </submittedName>
</protein>
<feature type="compositionally biased region" description="Basic and acidic residues" evidence="1">
    <location>
        <begin position="108"/>
        <end position="127"/>
    </location>
</feature>
<feature type="chain" id="PRO_5001517234" evidence="2">
    <location>
        <begin position="21"/>
        <end position="168"/>
    </location>
</feature>
<organism evidence="3">
    <name type="scientific">Amblyomma triste</name>
    <name type="common">Neotropical tick</name>
    <dbReference type="NCBI Taxonomy" id="251400"/>
    <lineage>
        <taxon>Eukaryota</taxon>
        <taxon>Metazoa</taxon>
        <taxon>Ecdysozoa</taxon>
        <taxon>Arthropoda</taxon>
        <taxon>Chelicerata</taxon>
        <taxon>Arachnida</taxon>
        <taxon>Acari</taxon>
        <taxon>Parasitiformes</taxon>
        <taxon>Ixodida</taxon>
        <taxon>Ixodoidea</taxon>
        <taxon>Ixodidae</taxon>
        <taxon>Amblyomminae</taxon>
        <taxon>Amblyomma</taxon>
    </lineage>
</organism>
<feature type="region of interest" description="Disordered" evidence="1">
    <location>
        <begin position="93"/>
        <end position="168"/>
    </location>
</feature>
<reference evidence="3" key="1">
    <citation type="submission" date="2014-03" db="EMBL/GenBank/DDBJ databases">
        <title>The sialotranscriptome of Amblyomma triste, Amblyomma parvum and Amblyomma cajennense ticks, uncovered by 454-based RNA-seq.</title>
        <authorList>
            <person name="Garcia G.R."/>
            <person name="Gardinassi L.G."/>
            <person name="Ribeiro J.M."/>
            <person name="Anatriello E."/>
            <person name="Ferreira B.R."/>
            <person name="Moreira H.N."/>
            <person name="Mafra C."/>
            <person name="Olegario M.M."/>
            <person name="Szabo P.J."/>
            <person name="Miranda-Santos I.K."/>
            <person name="Maruyama S.R."/>
        </authorList>
    </citation>
    <scope>NUCLEOTIDE SEQUENCE</scope>
    <source>
        <strain evidence="3">Mato Grasso do Sul</strain>
        <tissue evidence="3">Salivary glands</tissue>
    </source>
</reference>
<dbReference type="AlphaFoldDB" id="A0A023G8V3"/>
<dbReference type="EMBL" id="GBBM01004772">
    <property type="protein sequence ID" value="JAC30646.1"/>
    <property type="molecule type" value="mRNA"/>
</dbReference>
<feature type="signal peptide" evidence="2">
    <location>
        <begin position="1"/>
        <end position="20"/>
    </location>
</feature>
<proteinExistence type="evidence at transcript level"/>
<evidence type="ECO:0000256" key="2">
    <source>
        <dbReference type="SAM" id="SignalP"/>
    </source>
</evidence>
<accession>A0A023G8V3</accession>
<keyword evidence="2" id="KW-0732">Signal</keyword>
<sequence>MAILWLLCVYCLQVLQTSEAAERGCETKAPESTDPVRSCNYYCRESDSDPWKIGYYQNGTRCQLDDNGPGTCLDMGPEQVGCYPQDSEEVQKFLKSKSGTEGVTTGPDLKKKDNSEKPSKGTKTEEKKKKKKKKSKKSKKSKKEKKSSSKKEKKAKKSNTTAVTEPEW</sequence>
<evidence type="ECO:0000256" key="1">
    <source>
        <dbReference type="SAM" id="MobiDB-lite"/>
    </source>
</evidence>
<feature type="compositionally biased region" description="Polar residues" evidence="1">
    <location>
        <begin position="159"/>
        <end position="168"/>
    </location>
</feature>
<feature type="compositionally biased region" description="Basic residues" evidence="1">
    <location>
        <begin position="128"/>
        <end position="145"/>
    </location>
</feature>